<dbReference type="Proteomes" id="UP000325313">
    <property type="component" value="Unassembled WGS sequence"/>
</dbReference>
<gene>
    <name evidence="1" type="ORF">PGTUg99_016449</name>
</gene>
<reference evidence="1 2" key="1">
    <citation type="submission" date="2019-05" db="EMBL/GenBank/DDBJ databases">
        <title>Emergence of the Ug99 lineage of the wheat stem rust pathogen through somatic hybridization.</title>
        <authorList>
            <person name="Li F."/>
            <person name="Upadhyaya N.M."/>
            <person name="Sperschneider J."/>
            <person name="Matny O."/>
            <person name="Nguyen-Phuc H."/>
            <person name="Mago R."/>
            <person name="Raley C."/>
            <person name="Miller M.E."/>
            <person name="Silverstein K.A.T."/>
            <person name="Henningsen E."/>
            <person name="Hirsch C.D."/>
            <person name="Visser B."/>
            <person name="Pretorius Z.A."/>
            <person name="Steffenson B.J."/>
            <person name="Schwessinger B."/>
            <person name="Dodds P.N."/>
            <person name="Figueroa M."/>
        </authorList>
    </citation>
    <scope>NUCLEOTIDE SEQUENCE [LARGE SCALE GENOMIC DNA]</scope>
    <source>
        <strain evidence="1 2">Ug99</strain>
    </source>
</reference>
<proteinExistence type="predicted"/>
<organism evidence="1 2">
    <name type="scientific">Puccinia graminis f. sp. tritici</name>
    <dbReference type="NCBI Taxonomy" id="56615"/>
    <lineage>
        <taxon>Eukaryota</taxon>
        <taxon>Fungi</taxon>
        <taxon>Dikarya</taxon>
        <taxon>Basidiomycota</taxon>
        <taxon>Pucciniomycotina</taxon>
        <taxon>Pucciniomycetes</taxon>
        <taxon>Pucciniales</taxon>
        <taxon>Pucciniaceae</taxon>
        <taxon>Puccinia</taxon>
    </lineage>
</organism>
<evidence type="ECO:0000313" key="2">
    <source>
        <dbReference type="Proteomes" id="UP000325313"/>
    </source>
</evidence>
<protein>
    <submittedName>
        <fullName evidence="1">Uncharacterized protein</fullName>
    </submittedName>
</protein>
<dbReference type="AlphaFoldDB" id="A0A5B0RA96"/>
<evidence type="ECO:0000313" key="1">
    <source>
        <dbReference type="EMBL" id="KAA1121995.1"/>
    </source>
</evidence>
<name>A0A5B0RA96_PUCGR</name>
<dbReference type="EMBL" id="VDEP01000236">
    <property type="protein sequence ID" value="KAA1121995.1"/>
    <property type="molecule type" value="Genomic_DNA"/>
</dbReference>
<comment type="caution">
    <text evidence="1">The sequence shown here is derived from an EMBL/GenBank/DDBJ whole genome shotgun (WGS) entry which is preliminary data.</text>
</comment>
<accession>A0A5B0RA96</accession>
<sequence length="81" mass="9286">MSDEGWLDDSKQALDNTPTDHRWDTWLSQRFCFHSSSNFAQTYVFDIKGVFQPGSVSTFKARITSGKLCERSECGHSVMLY</sequence>